<dbReference type="AlphaFoldDB" id="A0AAV4ERV4"/>
<feature type="region of interest" description="Disordered" evidence="1">
    <location>
        <begin position="38"/>
        <end position="106"/>
    </location>
</feature>
<reference evidence="2 3" key="1">
    <citation type="journal article" date="2021" name="Elife">
        <title>Chloroplast acquisition without the gene transfer in kleptoplastic sea slugs, Plakobranchus ocellatus.</title>
        <authorList>
            <person name="Maeda T."/>
            <person name="Takahashi S."/>
            <person name="Yoshida T."/>
            <person name="Shimamura S."/>
            <person name="Takaki Y."/>
            <person name="Nagai Y."/>
            <person name="Toyoda A."/>
            <person name="Suzuki Y."/>
            <person name="Arimoto A."/>
            <person name="Ishii H."/>
            <person name="Satoh N."/>
            <person name="Nishiyama T."/>
            <person name="Hasebe M."/>
            <person name="Maruyama T."/>
            <person name="Minagawa J."/>
            <person name="Obokata J."/>
            <person name="Shigenobu S."/>
        </authorList>
    </citation>
    <scope>NUCLEOTIDE SEQUENCE [LARGE SCALE GENOMIC DNA]</scope>
</reference>
<comment type="caution">
    <text evidence="2">The sequence shown here is derived from an EMBL/GenBank/DDBJ whole genome shotgun (WGS) entry which is preliminary data.</text>
</comment>
<sequence>MQGNLAAQRAWVCKSSQWVKEEKASKLRINTGIHVTIDIENEDTKVGLETSQDQRQQRKRSSNTTSAAAEGGRKTSSQTESEGRRDLRPGTAAPEMGEGDGLLVSR</sequence>
<accession>A0AAV4ERV4</accession>
<evidence type="ECO:0000313" key="2">
    <source>
        <dbReference type="EMBL" id="GFR63892.1"/>
    </source>
</evidence>
<keyword evidence="3" id="KW-1185">Reference proteome</keyword>
<evidence type="ECO:0000256" key="1">
    <source>
        <dbReference type="SAM" id="MobiDB-lite"/>
    </source>
</evidence>
<proteinExistence type="predicted"/>
<protein>
    <submittedName>
        <fullName evidence="2">Uncharacterized protein</fullName>
    </submittedName>
</protein>
<dbReference type="Proteomes" id="UP000762676">
    <property type="component" value="Unassembled WGS sequence"/>
</dbReference>
<dbReference type="EMBL" id="BMAT01003865">
    <property type="protein sequence ID" value="GFR63892.1"/>
    <property type="molecule type" value="Genomic_DNA"/>
</dbReference>
<name>A0AAV4ERV4_9GAST</name>
<organism evidence="2 3">
    <name type="scientific">Elysia marginata</name>
    <dbReference type="NCBI Taxonomy" id="1093978"/>
    <lineage>
        <taxon>Eukaryota</taxon>
        <taxon>Metazoa</taxon>
        <taxon>Spiralia</taxon>
        <taxon>Lophotrochozoa</taxon>
        <taxon>Mollusca</taxon>
        <taxon>Gastropoda</taxon>
        <taxon>Heterobranchia</taxon>
        <taxon>Euthyneura</taxon>
        <taxon>Panpulmonata</taxon>
        <taxon>Sacoglossa</taxon>
        <taxon>Placobranchoidea</taxon>
        <taxon>Plakobranchidae</taxon>
        <taxon>Elysia</taxon>
    </lineage>
</organism>
<gene>
    <name evidence="2" type="ORF">ElyMa_001908000</name>
</gene>
<evidence type="ECO:0000313" key="3">
    <source>
        <dbReference type="Proteomes" id="UP000762676"/>
    </source>
</evidence>